<organism evidence="1 2">
    <name type="scientific">Streptosporangium saharense</name>
    <dbReference type="NCBI Taxonomy" id="1706840"/>
    <lineage>
        <taxon>Bacteria</taxon>
        <taxon>Bacillati</taxon>
        <taxon>Actinomycetota</taxon>
        <taxon>Actinomycetes</taxon>
        <taxon>Streptosporangiales</taxon>
        <taxon>Streptosporangiaceae</taxon>
        <taxon>Streptosporangium</taxon>
    </lineage>
</organism>
<comment type="caution">
    <text evidence="1">The sequence shown here is derived from an EMBL/GenBank/DDBJ whole genome shotgun (WGS) entry which is preliminary data.</text>
</comment>
<sequence>MSHLDQATWQRLCGPYDPARSYRAHVPDDLTQLPDARDCARCGRRIVPVDSAFGRLWVTSGADSTCPRATDRLHRPDTD</sequence>
<accession>A0A7W7VMB8</accession>
<dbReference type="RefSeq" id="WP_184714200.1">
    <property type="nucleotide sequence ID" value="NZ_JACHJP010000002.1"/>
</dbReference>
<proteinExistence type="predicted"/>
<protein>
    <submittedName>
        <fullName evidence="1">Uncharacterized protein</fullName>
    </submittedName>
</protein>
<reference evidence="1 2" key="1">
    <citation type="submission" date="2020-08" db="EMBL/GenBank/DDBJ databases">
        <title>Genomic Encyclopedia of Type Strains, Phase III (KMG-III): the genomes of soil and plant-associated and newly described type strains.</title>
        <authorList>
            <person name="Whitman W."/>
        </authorList>
    </citation>
    <scope>NUCLEOTIDE SEQUENCE [LARGE SCALE GENOMIC DNA]</scope>
    <source>
        <strain evidence="1 2">CECT 8840</strain>
    </source>
</reference>
<dbReference type="Proteomes" id="UP000552644">
    <property type="component" value="Unassembled WGS sequence"/>
</dbReference>
<gene>
    <name evidence="1" type="ORF">FHS44_002637</name>
</gene>
<name>A0A7W7VMB8_9ACTN</name>
<dbReference type="AlphaFoldDB" id="A0A7W7VMB8"/>
<keyword evidence="2" id="KW-1185">Reference proteome</keyword>
<evidence type="ECO:0000313" key="2">
    <source>
        <dbReference type="Proteomes" id="UP000552644"/>
    </source>
</evidence>
<dbReference type="EMBL" id="JACHJP010000002">
    <property type="protein sequence ID" value="MBB4915552.1"/>
    <property type="molecule type" value="Genomic_DNA"/>
</dbReference>
<evidence type="ECO:0000313" key="1">
    <source>
        <dbReference type="EMBL" id="MBB4915552.1"/>
    </source>
</evidence>